<evidence type="ECO:0000313" key="2">
    <source>
        <dbReference type="EMBL" id="RKU40818.1"/>
    </source>
</evidence>
<dbReference type="EMBL" id="QVQW01000090">
    <property type="protein sequence ID" value="RKU40818.1"/>
    <property type="molecule type" value="Genomic_DNA"/>
</dbReference>
<sequence length="132" mass="14873">MSLSSTECPQVQSNTSDSPSSDGTPTSEQDRDSSTEFHSFMVESWLLTRENETPTSERLVQLSQWYPQPSKRQAETKATLDLVEKILLPVVAGFQSQSLRRTGRTTANSQSHNVAWQQEQQEGRASQKRQKS</sequence>
<evidence type="ECO:0000256" key="1">
    <source>
        <dbReference type="SAM" id="MobiDB-lite"/>
    </source>
</evidence>
<feature type="compositionally biased region" description="Polar residues" evidence="1">
    <location>
        <begin position="1"/>
        <end position="12"/>
    </location>
</feature>
<reference evidence="2 3" key="1">
    <citation type="submission" date="2018-08" db="EMBL/GenBank/DDBJ databases">
        <title>Draft genome of the lignicolous fungus Coniochaeta pulveracea.</title>
        <authorList>
            <person name="Borstlap C.J."/>
            <person name="De Witt R.N."/>
            <person name="Botha A."/>
            <person name="Volschenk H."/>
        </authorList>
    </citation>
    <scope>NUCLEOTIDE SEQUENCE [LARGE SCALE GENOMIC DNA]</scope>
    <source>
        <strain evidence="2 3">CAB683</strain>
    </source>
</reference>
<dbReference type="AlphaFoldDB" id="A0A420XZG3"/>
<feature type="region of interest" description="Disordered" evidence="1">
    <location>
        <begin position="97"/>
        <end position="132"/>
    </location>
</feature>
<gene>
    <name evidence="2" type="ORF">DL546_001787</name>
</gene>
<name>A0A420XZG3_9PEZI</name>
<feature type="compositionally biased region" description="Polar residues" evidence="1">
    <location>
        <begin position="97"/>
        <end position="124"/>
    </location>
</feature>
<feature type="compositionally biased region" description="Low complexity" evidence="1">
    <location>
        <begin position="13"/>
        <end position="27"/>
    </location>
</feature>
<comment type="caution">
    <text evidence="2">The sequence shown here is derived from an EMBL/GenBank/DDBJ whole genome shotgun (WGS) entry which is preliminary data.</text>
</comment>
<evidence type="ECO:0000313" key="3">
    <source>
        <dbReference type="Proteomes" id="UP000275385"/>
    </source>
</evidence>
<organism evidence="2 3">
    <name type="scientific">Coniochaeta pulveracea</name>
    <dbReference type="NCBI Taxonomy" id="177199"/>
    <lineage>
        <taxon>Eukaryota</taxon>
        <taxon>Fungi</taxon>
        <taxon>Dikarya</taxon>
        <taxon>Ascomycota</taxon>
        <taxon>Pezizomycotina</taxon>
        <taxon>Sordariomycetes</taxon>
        <taxon>Sordariomycetidae</taxon>
        <taxon>Coniochaetales</taxon>
        <taxon>Coniochaetaceae</taxon>
        <taxon>Coniochaeta</taxon>
    </lineage>
</organism>
<protein>
    <submittedName>
        <fullName evidence="2">Uncharacterized protein</fullName>
    </submittedName>
</protein>
<feature type="region of interest" description="Disordered" evidence="1">
    <location>
        <begin position="1"/>
        <end position="37"/>
    </location>
</feature>
<keyword evidence="3" id="KW-1185">Reference proteome</keyword>
<proteinExistence type="predicted"/>
<dbReference type="Proteomes" id="UP000275385">
    <property type="component" value="Unassembled WGS sequence"/>
</dbReference>
<accession>A0A420XZG3</accession>